<dbReference type="PANTHER" id="PTHR44329">
    <property type="entry name" value="SERINE/THREONINE-PROTEIN KINASE TNNI3K-RELATED"/>
    <property type="match status" value="1"/>
</dbReference>
<dbReference type="GO" id="GO:0007165">
    <property type="term" value="P:signal transduction"/>
    <property type="evidence" value="ECO:0000318"/>
    <property type="project" value="GO_Central"/>
</dbReference>
<reference evidence="8 9" key="1">
    <citation type="journal article" date="2014" name="Nat. Genet.">
        <title>Genome sequence of the hot pepper provides insights into the evolution of pungency in Capsicum species.</title>
        <authorList>
            <person name="Kim S."/>
            <person name="Park M."/>
            <person name="Yeom S.I."/>
            <person name="Kim Y.M."/>
            <person name="Lee J.M."/>
            <person name="Lee H.A."/>
            <person name="Seo E."/>
            <person name="Choi J."/>
            <person name="Cheong K."/>
            <person name="Kim K.T."/>
            <person name="Jung K."/>
            <person name="Lee G.W."/>
            <person name="Oh S.K."/>
            <person name="Bae C."/>
            <person name="Kim S.B."/>
            <person name="Lee H.Y."/>
            <person name="Kim S.Y."/>
            <person name="Kim M.S."/>
            <person name="Kang B.C."/>
            <person name="Jo Y.D."/>
            <person name="Yang H.B."/>
            <person name="Jeong H.J."/>
            <person name="Kang W.H."/>
            <person name="Kwon J.K."/>
            <person name="Shin C."/>
            <person name="Lim J.Y."/>
            <person name="Park J.H."/>
            <person name="Huh J.H."/>
            <person name="Kim J.S."/>
            <person name="Kim B.D."/>
            <person name="Cohen O."/>
            <person name="Paran I."/>
            <person name="Suh M.C."/>
            <person name="Lee S.B."/>
            <person name="Kim Y.K."/>
            <person name="Shin Y."/>
            <person name="Noh S.J."/>
            <person name="Park J."/>
            <person name="Seo Y.S."/>
            <person name="Kwon S.Y."/>
            <person name="Kim H.A."/>
            <person name="Park J.M."/>
            <person name="Kim H.J."/>
            <person name="Choi S.B."/>
            <person name="Bosland P.W."/>
            <person name="Reeves G."/>
            <person name="Jo S.H."/>
            <person name="Lee B.W."/>
            <person name="Cho H.T."/>
            <person name="Choi H.S."/>
            <person name="Lee M.S."/>
            <person name="Yu Y."/>
            <person name="Do Choi Y."/>
            <person name="Park B.S."/>
            <person name="van Deynze A."/>
            <person name="Ashrafi H."/>
            <person name="Hill T."/>
            <person name="Kim W.T."/>
            <person name="Pai H.S."/>
            <person name="Ahn H.K."/>
            <person name="Yeam I."/>
            <person name="Giovannoni J.J."/>
            <person name="Rose J.K."/>
            <person name="Sorensen I."/>
            <person name="Lee S.J."/>
            <person name="Kim R.W."/>
            <person name="Choi I.Y."/>
            <person name="Choi B.S."/>
            <person name="Lim J.S."/>
            <person name="Lee Y.H."/>
            <person name="Choi D."/>
        </authorList>
    </citation>
    <scope>NUCLEOTIDE SEQUENCE [LARGE SCALE GENOMIC DNA]</scope>
    <source>
        <strain evidence="9">cv. CM334</strain>
    </source>
</reference>
<dbReference type="PANTHER" id="PTHR44329:SF160">
    <property type="entry name" value="OS05G0577700 PROTEIN"/>
    <property type="match status" value="1"/>
</dbReference>
<dbReference type="PROSITE" id="PS00108">
    <property type="entry name" value="PROTEIN_KINASE_ST"/>
    <property type="match status" value="1"/>
</dbReference>
<keyword evidence="1" id="KW-0808">Transferase</keyword>
<dbReference type="InterPro" id="IPR001245">
    <property type="entry name" value="Ser-Thr/Tyr_kinase_cat_dom"/>
</dbReference>
<accession>A0A2G2Y5S0</accession>
<dbReference type="SMART" id="SM00220">
    <property type="entry name" value="S_TKc"/>
    <property type="match status" value="1"/>
</dbReference>
<gene>
    <name evidence="8" type="ORF">T459_29336</name>
</gene>
<dbReference type="Proteomes" id="UP000222542">
    <property type="component" value="Unassembled WGS sequence"/>
</dbReference>
<keyword evidence="3" id="KW-0418">Kinase</keyword>
<dbReference type="CDD" id="cd13999">
    <property type="entry name" value="STKc_MAP3K-like"/>
    <property type="match status" value="1"/>
</dbReference>
<dbReference type="GO" id="GO:0005524">
    <property type="term" value="F:ATP binding"/>
    <property type="evidence" value="ECO:0007669"/>
    <property type="project" value="UniProtKB-KW"/>
</dbReference>
<dbReference type="Gene3D" id="3.30.200.20">
    <property type="entry name" value="Phosphorylase Kinase, domain 1"/>
    <property type="match status" value="1"/>
</dbReference>
<evidence type="ECO:0000256" key="6">
    <source>
        <dbReference type="ARBA" id="ARBA00048679"/>
    </source>
</evidence>
<comment type="caution">
    <text evidence="8">The sequence shown here is derived from an EMBL/GenBank/DDBJ whole genome shotgun (WGS) entry which is preliminary data.</text>
</comment>
<dbReference type="PROSITE" id="PS50011">
    <property type="entry name" value="PROTEIN_KINASE_DOM"/>
    <property type="match status" value="1"/>
</dbReference>
<dbReference type="Pfam" id="PF00069">
    <property type="entry name" value="Pkinase"/>
    <property type="match status" value="1"/>
</dbReference>
<dbReference type="InterPro" id="IPR000719">
    <property type="entry name" value="Prot_kinase_dom"/>
</dbReference>
<evidence type="ECO:0000313" key="8">
    <source>
        <dbReference type="EMBL" id="PHT64911.1"/>
    </source>
</evidence>
<evidence type="ECO:0000259" key="7">
    <source>
        <dbReference type="PROSITE" id="PS50011"/>
    </source>
</evidence>
<dbReference type="SUPFAM" id="SSF56112">
    <property type="entry name" value="Protein kinase-like (PK-like)"/>
    <property type="match status" value="1"/>
</dbReference>
<dbReference type="Gramene" id="PHT64911">
    <property type="protein sequence ID" value="PHT64911"/>
    <property type="gene ID" value="T459_29336"/>
</dbReference>
<dbReference type="EMBL" id="AYRZ02000012">
    <property type="protein sequence ID" value="PHT64911.1"/>
    <property type="molecule type" value="Genomic_DNA"/>
</dbReference>
<feature type="domain" description="Protein kinase" evidence="7">
    <location>
        <begin position="54"/>
        <end position="335"/>
    </location>
</feature>
<dbReference type="InterPro" id="IPR011009">
    <property type="entry name" value="Kinase-like_dom_sf"/>
</dbReference>
<sequence>MAKNQIKAEIDLRRMDEQLDKHLARIFGENNKKGFEECEVTKVVEEWELDPKKLKIIKFIAEGAYGSVYKGVYDGKQVAIKILDLSDEKRRTTLTKAFAQEVSIWHKLDHPNVARLIGASKKLPEVSTSGRRWKWNFAARNHSWEKHRTGYCIVVEYVSGGTLRSHLLKNSILGRRLSLNSVTKLALDVARGLSYLHSKKVVHRDVKTTNLVLQKEGRVKIIDFGVSRVEASCPTNMSAETGTIGYMAPEVLIGLPYDHKCDVYSFGICLWEIYSCSIPYSGQSPHACSAMYKSRRPEIPNTCPSALANIMKQCWDDDPKKRPEMQEVVLMLEAIDTQKKSHVLNLMELSEFRIVTDLTISNSPDILKNYLSSFTETDTKTVGSSRLTDMPQIRYYS</sequence>
<protein>
    <recommendedName>
        <fullName evidence="7">Protein kinase domain-containing protein</fullName>
    </recommendedName>
</protein>
<keyword evidence="2" id="KW-0547">Nucleotide-binding</keyword>
<evidence type="ECO:0000256" key="4">
    <source>
        <dbReference type="ARBA" id="ARBA00022840"/>
    </source>
</evidence>
<dbReference type="FunFam" id="3.30.200.20:FF:000034">
    <property type="entry name" value="Kinase suppressor of Ras 1"/>
    <property type="match status" value="1"/>
</dbReference>
<dbReference type="PRINTS" id="PR00109">
    <property type="entry name" value="TYRKINASE"/>
</dbReference>
<evidence type="ECO:0000313" key="9">
    <source>
        <dbReference type="Proteomes" id="UP000222542"/>
    </source>
</evidence>
<name>A0A2G2Y5S0_CAPAN</name>
<dbReference type="InterPro" id="IPR008271">
    <property type="entry name" value="Ser/Thr_kinase_AS"/>
</dbReference>
<evidence type="ECO:0000256" key="1">
    <source>
        <dbReference type="ARBA" id="ARBA00022679"/>
    </source>
</evidence>
<dbReference type="AlphaFoldDB" id="A0A2G2Y5S0"/>
<proteinExistence type="predicted"/>
<reference evidence="8 9" key="2">
    <citation type="journal article" date="2017" name="Genome Biol.">
        <title>New reference genome sequences of hot pepper reveal the massive evolution of plant disease-resistance genes by retroduplication.</title>
        <authorList>
            <person name="Kim S."/>
            <person name="Park J."/>
            <person name="Yeom S.I."/>
            <person name="Kim Y.M."/>
            <person name="Seo E."/>
            <person name="Kim K.T."/>
            <person name="Kim M.S."/>
            <person name="Lee J.M."/>
            <person name="Cheong K."/>
            <person name="Shin H.S."/>
            <person name="Kim S.B."/>
            <person name="Han K."/>
            <person name="Lee J."/>
            <person name="Park M."/>
            <person name="Lee H.A."/>
            <person name="Lee H.Y."/>
            <person name="Lee Y."/>
            <person name="Oh S."/>
            <person name="Lee J.H."/>
            <person name="Choi E."/>
            <person name="Choi E."/>
            <person name="Lee S.E."/>
            <person name="Jeon J."/>
            <person name="Kim H."/>
            <person name="Choi G."/>
            <person name="Song H."/>
            <person name="Lee J."/>
            <person name="Lee S.C."/>
            <person name="Kwon J.K."/>
            <person name="Lee H.Y."/>
            <person name="Koo N."/>
            <person name="Hong Y."/>
            <person name="Kim R.W."/>
            <person name="Kang W.H."/>
            <person name="Huh J.H."/>
            <person name="Kang B.C."/>
            <person name="Yang T.J."/>
            <person name="Lee Y.H."/>
            <person name="Bennetzen J.L."/>
            <person name="Choi D."/>
        </authorList>
    </citation>
    <scope>NUCLEOTIDE SEQUENCE [LARGE SCALE GENOMIC DNA]</scope>
    <source>
        <strain evidence="9">cv. CM334</strain>
    </source>
</reference>
<evidence type="ECO:0000256" key="3">
    <source>
        <dbReference type="ARBA" id="ARBA00022777"/>
    </source>
</evidence>
<evidence type="ECO:0000256" key="5">
    <source>
        <dbReference type="ARBA" id="ARBA00047899"/>
    </source>
</evidence>
<dbReference type="STRING" id="4072.A0A2G2Y5S0"/>
<organism evidence="8 9">
    <name type="scientific">Capsicum annuum</name>
    <name type="common">Capsicum pepper</name>
    <dbReference type="NCBI Taxonomy" id="4072"/>
    <lineage>
        <taxon>Eukaryota</taxon>
        <taxon>Viridiplantae</taxon>
        <taxon>Streptophyta</taxon>
        <taxon>Embryophyta</taxon>
        <taxon>Tracheophyta</taxon>
        <taxon>Spermatophyta</taxon>
        <taxon>Magnoliopsida</taxon>
        <taxon>eudicotyledons</taxon>
        <taxon>Gunneridae</taxon>
        <taxon>Pentapetalae</taxon>
        <taxon>asterids</taxon>
        <taxon>lamiids</taxon>
        <taxon>Solanales</taxon>
        <taxon>Solanaceae</taxon>
        <taxon>Solanoideae</taxon>
        <taxon>Capsiceae</taxon>
        <taxon>Capsicum</taxon>
    </lineage>
</organism>
<keyword evidence="4" id="KW-0067">ATP-binding</keyword>
<dbReference type="GO" id="GO:0004674">
    <property type="term" value="F:protein serine/threonine kinase activity"/>
    <property type="evidence" value="ECO:0000318"/>
    <property type="project" value="GO_Central"/>
</dbReference>
<dbReference type="InterPro" id="IPR051681">
    <property type="entry name" value="Ser/Thr_Kinases-Pseudokinases"/>
</dbReference>
<dbReference type="OMA" id="RDIANFA"/>
<evidence type="ECO:0000256" key="2">
    <source>
        <dbReference type="ARBA" id="ARBA00022741"/>
    </source>
</evidence>
<keyword evidence="9" id="KW-1185">Reference proteome</keyword>
<dbReference type="Gene3D" id="1.10.510.10">
    <property type="entry name" value="Transferase(Phosphotransferase) domain 1"/>
    <property type="match status" value="1"/>
</dbReference>
<comment type="catalytic activity">
    <reaction evidence="6">
        <text>L-seryl-[protein] + ATP = O-phospho-L-seryl-[protein] + ADP + H(+)</text>
        <dbReference type="Rhea" id="RHEA:17989"/>
        <dbReference type="Rhea" id="RHEA-COMP:9863"/>
        <dbReference type="Rhea" id="RHEA-COMP:11604"/>
        <dbReference type="ChEBI" id="CHEBI:15378"/>
        <dbReference type="ChEBI" id="CHEBI:29999"/>
        <dbReference type="ChEBI" id="CHEBI:30616"/>
        <dbReference type="ChEBI" id="CHEBI:83421"/>
        <dbReference type="ChEBI" id="CHEBI:456216"/>
        <dbReference type="EC" id="2.7.11.1"/>
    </reaction>
</comment>
<comment type="catalytic activity">
    <reaction evidence="5">
        <text>L-threonyl-[protein] + ATP = O-phospho-L-threonyl-[protein] + ADP + H(+)</text>
        <dbReference type="Rhea" id="RHEA:46608"/>
        <dbReference type="Rhea" id="RHEA-COMP:11060"/>
        <dbReference type="Rhea" id="RHEA-COMP:11605"/>
        <dbReference type="ChEBI" id="CHEBI:15378"/>
        <dbReference type="ChEBI" id="CHEBI:30013"/>
        <dbReference type="ChEBI" id="CHEBI:30616"/>
        <dbReference type="ChEBI" id="CHEBI:61977"/>
        <dbReference type="ChEBI" id="CHEBI:456216"/>
        <dbReference type="EC" id="2.7.11.1"/>
    </reaction>
</comment>